<gene>
    <name evidence="2" type="ORF">DQX05_13560</name>
</gene>
<proteinExistence type="predicted"/>
<protein>
    <submittedName>
        <fullName evidence="2">Cytosine deaminase</fullName>
    </submittedName>
</protein>
<comment type="caution">
    <text evidence="2">The sequence shown here is derived from an EMBL/GenBank/DDBJ whole genome shotgun (WGS) entry which is preliminary data.</text>
</comment>
<dbReference type="AlphaFoldDB" id="A0A3A3GLD5"/>
<accession>A0A3A3GLD5</accession>
<feature type="compositionally biased region" description="Polar residues" evidence="1">
    <location>
        <begin position="464"/>
        <end position="478"/>
    </location>
</feature>
<feature type="compositionally biased region" description="Basic and acidic residues" evidence="1">
    <location>
        <begin position="479"/>
        <end position="501"/>
    </location>
</feature>
<reference evidence="2 3" key="1">
    <citation type="submission" date="2018-09" db="EMBL/GenBank/DDBJ databases">
        <title>Paenibacillus SK2017-BO5.</title>
        <authorList>
            <person name="Piskunova J.V."/>
            <person name="Dubiley S.A."/>
            <person name="Severinov K.V."/>
        </authorList>
    </citation>
    <scope>NUCLEOTIDE SEQUENCE [LARGE SCALE GENOMIC DNA]</scope>
    <source>
        <strain evidence="2 3">BO5</strain>
    </source>
</reference>
<evidence type="ECO:0000313" key="2">
    <source>
        <dbReference type="EMBL" id="RJG23273.1"/>
    </source>
</evidence>
<feature type="compositionally biased region" description="Basic and acidic residues" evidence="1">
    <location>
        <begin position="419"/>
        <end position="432"/>
    </location>
</feature>
<name>A0A3A3GLD5_PANTH</name>
<dbReference type="EMBL" id="QYZD01000011">
    <property type="protein sequence ID" value="RJG23273.1"/>
    <property type="molecule type" value="Genomic_DNA"/>
</dbReference>
<feature type="compositionally biased region" description="Low complexity" evidence="1">
    <location>
        <begin position="395"/>
        <end position="404"/>
    </location>
</feature>
<evidence type="ECO:0000313" key="3">
    <source>
        <dbReference type="Proteomes" id="UP000266177"/>
    </source>
</evidence>
<dbReference type="OrthoDB" id="2628544at2"/>
<sequence length="501" mass="55622">MDIQINAKPLCTIADEFLPDVYQLLGKHSFTFHLDKSKQILNVVNPLHKYQIVLENKVGSVASPLLQLMRDSLKHAGFHVWIIDKEQDRERCSEEWDSGKQSIWLTLQPPDGERKEIVVYYFLHQMKASRQFANLLVQNIARYSDIPIQGVSFHWKSGLSYILPQPGQKLTLAGLASGGFDSMGEEERQQLTDGVVGAATIFLGKKPLMELIKQLRLLEGRQIEAGYHLPRPAASEAAAGSRMPESYDEALAVNGKAGAEGAERVLPEPAEERKEALKLETTKLETTKLEPIRVQLSEAEKSQENGREPLRKERAEEQEEPGTEYIQVNLAEVQQTEAAPETVHQDPADTLEPAAAVPDKEPAAGEDPVAAALLAADGNPANEGAQVREATPAGASIPAEAAQSEQEEPPGSIGEDAVSGERDQPADEEAKPRTTNYSMFLWLQSHSGNRVHRDRERRQPPQPSFFSYVSQLNHAQQSTDKRTKPEPLHILAMDRERSRKP</sequence>
<feature type="region of interest" description="Disordered" evidence="1">
    <location>
        <begin position="289"/>
        <end position="501"/>
    </location>
</feature>
<evidence type="ECO:0000256" key="1">
    <source>
        <dbReference type="SAM" id="MobiDB-lite"/>
    </source>
</evidence>
<feature type="compositionally biased region" description="Basic and acidic residues" evidence="1">
    <location>
        <begin position="298"/>
        <end position="315"/>
    </location>
</feature>
<feature type="compositionally biased region" description="Polar residues" evidence="1">
    <location>
        <begin position="433"/>
        <end position="448"/>
    </location>
</feature>
<dbReference type="Proteomes" id="UP000266177">
    <property type="component" value="Unassembled WGS sequence"/>
</dbReference>
<feature type="compositionally biased region" description="Low complexity" evidence="1">
    <location>
        <begin position="365"/>
        <end position="382"/>
    </location>
</feature>
<organism evidence="2 3">
    <name type="scientific">Paenibacillus thiaminolyticus</name>
    <name type="common">Bacillus thiaminolyticus</name>
    <dbReference type="NCBI Taxonomy" id="49283"/>
    <lineage>
        <taxon>Bacteria</taxon>
        <taxon>Bacillati</taxon>
        <taxon>Bacillota</taxon>
        <taxon>Bacilli</taxon>
        <taxon>Bacillales</taxon>
        <taxon>Paenibacillaceae</taxon>
        <taxon>Paenibacillus</taxon>
    </lineage>
</organism>
<dbReference type="RefSeq" id="WP_119794143.1">
    <property type="nucleotide sequence ID" value="NZ_QYZD01000011.1"/>
</dbReference>